<keyword evidence="4" id="KW-0813">Transport</keyword>
<comment type="caution">
    <text evidence="13">The sequence shown here is derived from an EMBL/GenBank/DDBJ whole genome shotgun (WGS) entry which is preliminary data.</text>
</comment>
<feature type="region of interest" description="Disordered" evidence="11">
    <location>
        <begin position="425"/>
        <end position="522"/>
    </location>
</feature>
<protein>
    <recommendedName>
        <fullName evidence="3">Translocation protein SEC62</fullName>
    </recommendedName>
</protein>
<proteinExistence type="inferred from homology"/>
<feature type="region of interest" description="Disordered" evidence="11">
    <location>
        <begin position="217"/>
        <end position="288"/>
    </location>
</feature>
<comment type="subcellular location">
    <subcellularLocation>
        <location evidence="1">Endoplasmic reticulum membrane</location>
        <topology evidence="1">Multi-pass membrane protein</topology>
    </subcellularLocation>
</comment>
<feature type="compositionally biased region" description="Acidic residues" evidence="11">
    <location>
        <begin position="479"/>
        <end position="515"/>
    </location>
</feature>
<feature type="compositionally biased region" description="Acidic residues" evidence="11">
    <location>
        <begin position="63"/>
        <end position="74"/>
    </location>
</feature>
<evidence type="ECO:0000256" key="8">
    <source>
        <dbReference type="ARBA" id="ARBA00022989"/>
    </source>
</evidence>
<dbReference type="PANTHER" id="PTHR12443">
    <property type="entry name" value="TRANSLOCATION PROTEIN SEC62"/>
    <property type="match status" value="1"/>
</dbReference>
<dbReference type="AlphaFoldDB" id="A0AA88YTS6"/>
<evidence type="ECO:0000256" key="5">
    <source>
        <dbReference type="ARBA" id="ARBA00022692"/>
    </source>
</evidence>
<keyword evidence="5 12" id="KW-0812">Transmembrane</keyword>
<organism evidence="13 14">
    <name type="scientific">Pinctada imbricata</name>
    <name type="common">Atlantic pearl-oyster</name>
    <name type="synonym">Pinctada martensii</name>
    <dbReference type="NCBI Taxonomy" id="66713"/>
    <lineage>
        <taxon>Eukaryota</taxon>
        <taxon>Metazoa</taxon>
        <taxon>Spiralia</taxon>
        <taxon>Lophotrochozoa</taxon>
        <taxon>Mollusca</taxon>
        <taxon>Bivalvia</taxon>
        <taxon>Autobranchia</taxon>
        <taxon>Pteriomorphia</taxon>
        <taxon>Pterioida</taxon>
        <taxon>Pterioidea</taxon>
        <taxon>Pteriidae</taxon>
        <taxon>Pinctada</taxon>
    </lineage>
</organism>
<evidence type="ECO:0000256" key="9">
    <source>
        <dbReference type="ARBA" id="ARBA00023010"/>
    </source>
</evidence>
<name>A0AA88YTS6_PINIB</name>
<evidence type="ECO:0000256" key="11">
    <source>
        <dbReference type="SAM" id="MobiDB-lite"/>
    </source>
</evidence>
<feature type="compositionally biased region" description="Basic and acidic residues" evidence="11">
    <location>
        <begin position="235"/>
        <end position="266"/>
    </location>
</feature>
<keyword evidence="8 12" id="KW-1133">Transmembrane helix</keyword>
<keyword evidence="10 12" id="KW-0472">Membrane</keyword>
<feature type="transmembrane region" description="Helical" evidence="12">
    <location>
        <begin position="325"/>
        <end position="344"/>
    </location>
</feature>
<evidence type="ECO:0000313" key="13">
    <source>
        <dbReference type="EMBL" id="KAK3105193.1"/>
    </source>
</evidence>
<dbReference type="GO" id="GO:0031204">
    <property type="term" value="P:post-translational protein targeting to membrane, translocation"/>
    <property type="evidence" value="ECO:0007669"/>
    <property type="project" value="TreeGrafter"/>
</dbReference>
<feature type="compositionally biased region" description="Basic residues" evidence="11">
    <location>
        <begin position="217"/>
        <end position="234"/>
    </location>
</feature>
<evidence type="ECO:0000256" key="6">
    <source>
        <dbReference type="ARBA" id="ARBA00022824"/>
    </source>
</evidence>
<feature type="region of interest" description="Disordered" evidence="11">
    <location>
        <begin position="35"/>
        <end position="124"/>
    </location>
</feature>
<feature type="compositionally biased region" description="Basic residues" evidence="11">
    <location>
        <begin position="430"/>
        <end position="440"/>
    </location>
</feature>
<feature type="compositionally biased region" description="Basic and acidic residues" evidence="11">
    <location>
        <begin position="276"/>
        <end position="285"/>
    </location>
</feature>
<dbReference type="Pfam" id="PF03839">
    <property type="entry name" value="Sec62"/>
    <property type="match status" value="1"/>
</dbReference>
<accession>A0AA88YTS6</accession>
<comment type="similarity">
    <text evidence="2">Belongs to the SEC62 family.</text>
</comment>
<feature type="transmembrane region" description="Helical" evidence="12">
    <location>
        <begin position="350"/>
        <end position="383"/>
    </location>
</feature>
<dbReference type="InterPro" id="IPR036388">
    <property type="entry name" value="WH-like_DNA-bd_sf"/>
</dbReference>
<evidence type="ECO:0000256" key="2">
    <source>
        <dbReference type="ARBA" id="ARBA00010604"/>
    </source>
</evidence>
<dbReference type="Gene3D" id="1.10.10.10">
    <property type="entry name" value="Winged helix-like DNA-binding domain superfamily/Winged helix DNA-binding domain"/>
    <property type="match status" value="1"/>
</dbReference>
<sequence>MTTRRIGFKRVRRVRVLKKLAPKYEFCVSPFDIDDDGDTDDDTVMKDEIGEEEGRCRCHDNVENDDEDNEEDFESSQQDGDFVTSIEDLENKARLADEKEREKAEKAKLREIRQNNPPKQNKGRKNFLDWKAKVKDNEKATKEEYAIAKHVRFNCPTMDAKFVPMQNMVKCFYGNKAIDCLLDSKWAKGGSGDINLTDRKSCAQYMEKLMMKGLLHRATKIAKTKKDRDKKRKKKEEDSALEEEKKDKKDKKKVKEKDGKESKDSEGKDEDTEVDKEEKKGEDKEKKKKEKKEKKFRLDMAEEQRFIDGEEIYVWIYDPVPLKTFVIGLLMVIGAIALCLFPLWPDWMRVAVYYISLVGASFVGLILVLVIIRGILFCAIWLVTFGKLHFWLLPNLTEDVGFFDSFKPGYTYKLYRAEDIEKEKEEEEKRKKKREEKRKKKEEEKYDQEKEEGFEVVEKSEVEGSQEELEEGSQGSQGEGDENEEQTGEDEEEAETEEGSEEQGEEDQEGGGDYEGETKKTK</sequence>
<keyword evidence="14" id="KW-1185">Reference proteome</keyword>
<feature type="compositionally biased region" description="Basic and acidic residues" evidence="11">
    <location>
        <begin position="43"/>
        <end position="62"/>
    </location>
</feature>
<evidence type="ECO:0000256" key="12">
    <source>
        <dbReference type="SAM" id="Phobius"/>
    </source>
</evidence>
<dbReference type="Proteomes" id="UP001186944">
    <property type="component" value="Unassembled WGS sequence"/>
</dbReference>
<evidence type="ECO:0000256" key="10">
    <source>
        <dbReference type="ARBA" id="ARBA00023136"/>
    </source>
</evidence>
<evidence type="ECO:0000256" key="4">
    <source>
        <dbReference type="ARBA" id="ARBA00022448"/>
    </source>
</evidence>
<dbReference type="EMBL" id="VSWD01000004">
    <property type="protein sequence ID" value="KAK3105193.1"/>
    <property type="molecule type" value="Genomic_DNA"/>
</dbReference>
<keyword evidence="6" id="KW-0256">Endoplasmic reticulum</keyword>
<reference evidence="13" key="1">
    <citation type="submission" date="2019-08" db="EMBL/GenBank/DDBJ databases">
        <title>The improved chromosome-level genome for the pearl oyster Pinctada fucata martensii using PacBio sequencing and Hi-C.</title>
        <authorList>
            <person name="Zheng Z."/>
        </authorList>
    </citation>
    <scope>NUCLEOTIDE SEQUENCE</scope>
    <source>
        <strain evidence="13">ZZ-2019</strain>
        <tissue evidence="13">Adductor muscle</tissue>
    </source>
</reference>
<feature type="compositionally biased region" description="Basic and acidic residues" evidence="11">
    <location>
        <begin position="89"/>
        <end position="113"/>
    </location>
</feature>
<dbReference type="GO" id="GO:0005789">
    <property type="term" value="C:endoplasmic reticulum membrane"/>
    <property type="evidence" value="ECO:0007669"/>
    <property type="project" value="UniProtKB-SubCell"/>
</dbReference>
<keyword evidence="7" id="KW-0653">Protein transport</keyword>
<dbReference type="InterPro" id="IPR004728">
    <property type="entry name" value="Sec62"/>
</dbReference>
<evidence type="ECO:0000256" key="1">
    <source>
        <dbReference type="ARBA" id="ARBA00004477"/>
    </source>
</evidence>
<evidence type="ECO:0000256" key="3">
    <source>
        <dbReference type="ARBA" id="ARBA00021257"/>
    </source>
</evidence>
<keyword evidence="9" id="KW-0811">Translocation</keyword>
<gene>
    <name evidence="13" type="ORF">FSP39_019501</name>
</gene>
<dbReference type="PANTHER" id="PTHR12443:SF9">
    <property type="entry name" value="TRANSLOCATION PROTEIN SEC62"/>
    <property type="match status" value="1"/>
</dbReference>
<evidence type="ECO:0000256" key="7">
    <source>
        <dbReference type="ARBA" id="ARBA00022927"/>
    </source>
</evidence>
<evidence type="ECO:0000313" key="14">
    <source>
        <dbReference type="Proteomes" id="UP001186944"/>
    </source>
</evidence>
<feature type="compositionally biased region" description="Basic and acidic residues" evidence="11">
    <location>
        <begin position="441"/>
        <end position="462"/>
    </location>
</feature>